<evidence type="ECO:0000313" key="7">
    <source>
        <dbReference type="EMBL" id="AEM42412.1"/>
    </source>
</evidence>
<dbReference type="InterPro" id="IPR014718">
    <property type="entry name" value="GH-type_carb-bd"/>
</dbReference>
<dbReference type="PATRIC" id="fig|759362.5.peg.2686"/>
<dbReference type="OrthoDB" id="9777817at2"/>
<dbReference type="EMBL" id="CP002018">
    <property type="protein sequence ID" value="AEM42412.1"/>
    <property type="molecule type" value="Genomic_DNA"/>
</dbReference>
<evidence type="ECO:0000259" key="6">
    <source>
        <dbReference type="Pfam" id="PF04349"/>
    </source>
</evidence>
<dbReference type="eggNOG" id="COG3131">
    <property type="taxonomic scope" value="Bacteria"/>
</dbReference>
<dbReference type="HOGENOM" id="CLU_023403_2_0_5"/>
<dbReference type="SUPFAM" id="SSF81296">
    <property type="entry name" value="E set domains"/>
    <property type="match status" value="1"/>
</dbReference>
<feature type="chain" id="PRO_5003391429" evidence="5">
    <location>
        <begin position="26"/>
        <end position="521"/>
    </location>
</feature>
<keyword evidence="4" id="KW-0574">Periplasm</keyword>
<comment type="similarity">
    <text evidence="3">Belongs to the OpgD/OpgG family.</text>
</comment>
<dbReference type="GO" id="GO:0051274">
    <property type="term" value="P:beta-glucan biosynthetic process"/>
    <property type="evidence" value="ECO:0007669"/>
    <property type="project" value="TreeGrafter"/>
</dbReference>
<gene>
    <name evidence="7" type="ordered locus">KVU_2573</name>
</gene>
<evidence type="ECO:0000256" key="3">
    <source>
        <dbReference type="ARBA" id="ARBA00009284"/>
    </source>
</evidence>
<dbReference type="PANTHER" id="PTHR30504:SF2">
    <property type="entry name" value="GLUCANS BIOSYNTHESIS PROTEIN G"/>
    <property type="match status" value="1"/>
</dbReference>
<keyword evidence="5" id="KW-0732">Signal</keyword>
<dbReference type="Proteomes" id="UP000000692">
    <property type="component" value="Chromosome"/>
</dbReference>
<proteinExistence type="inferred from homology"/>
<feature type="domain" description="Glucan biosynthesis periplasmic MdoG C-terminal" evidence="6">
    <location>
        <begin position="39"/>
        <end position="518"/>
    </location>
</feature>
<dbReference type="PANTHER" id="PTHR30504">
    <property type="entry name" value="GLUCANS BIOSYNTHESIS PROTEIN"/>
    <property type="match status" value="1"/>
</dbReference>
<dbReference type="Pfam" id="PF04349">
    <property type="entry name" value="MdoG"/>
    <property type="match status" value="1"/>
</dbReference>
<dbReference type="Gene3D" id="2.60.40.10">
    <property type="entry name" value="Immunoglobulins"/>
    <property type="match status" value="1"/>
</dbReference>
<dbReference type="SUPFAM" id="SSF74650">
    <property type="entry name" value="Galactose mutarotase-like"/>
    <property type="match status" value="1"/>
</dbReference>
<dbReference type="AlphaFoldDB" id="F9Y8T5"/>
<protein>
    <submittedName>
        <fullName evidence="7">Twin-arginine translocation pathway signal</fullName>
    </submittedName>
</protein>
<comment type="pathway">
    <text evidence="2">Glycan metabolism; osmoregulated periplasmic glucan (OPG) biosynthesis.</text>
</comment>
<keyword evidence="8" id="KW-1185">Reference proteome</keyword>
<evidence type="ECO:0000256" key="5">
    <source>
        <dbReference type="SAM" id="SignalP"/>
    </source>
</evidence>
<dbReference type="GO" id="GO:0030246">
    <property type="term" value="F:carbohydrate binding"/>
    <property type="evidence" value="ECO:0007669"/>
    <property type="project" value="InterPro"/>
</dbReference>
<dbReference type="InterPro" id="IPR011013">
    <property type="entry name" value="Gal_mutarotase_sf_dom"/>
</dbReference>
<evidence type="ECO:0000256" key="4">
    <source>
        <dbReference type="ARBA" id="ARBA00022764"/>
    </source>
</evidence>
<dbReference type="Gene3D" id="2.70.98.10">
    <property type="match status" value="1"/>
</dbReference>
<dbReference type="KEGG" id="kvl:KVU_2573"/>
<dbReference type="GO" id="GO:0003824">
    <property type="term" value="F:catalytic activity"/>
    <property type="evidence" value="ECO:0007669"/>
    <property type="project" value="InterPro"/>
</dbReference>
<dbReference type="GO" id="GO:0030288">
    <property type="term" value="C:outer membrane-bounded periplasmic space"/>
    <property type="evidence" value="ECO:0007669"/>
    <property type="project" value="TreeGrafter"/>
</dbReference>
<dbReference type="InterPro" id="IPR014438">
    <property type="entry name" value="Glucan_biosyn_MdoG/MdoD"/>
</dbReference>
<organism evidence="7 8">
    <name type="scientific">Ketogulonicigenium vulgare (strain WSH-001)</name>
    <dbReference type="NCBI Taxonomy" id="759362"/>
    <lineage>
        <taxon>Bacteria</taxon>
        <taxon>Pseudomonadati</taxon>
        <taxon>Pseudomonadota</taxon>
        <taxon>Alphaproteobacteria</taxon>
        <taxon>Rhodobacterales</taxon>
        <taxon>Roseobacteraceae</taxon>
        <taxon>Ketogulonicigenium</taxon>
    </lineage>
</organism>
<evidence type="ECO:0000313" key="8">
    <source>
        <dbReference type="Proteomes" id="UP000000692"/>
    </source>
</evidence>
<evidence type="ECO:0000256" key="2">
    <source>
        <dbReference type="ARBA" id="ARBA00005001"/>
    </source>
</evidence>
<reference evidence="7 8" key="1">
    <citation type="journal article" date="2011" name="J. Bacteriol.">
        <title>Complete genome sequence of the industrial strain Ketogulonicigenium vulgare WSH-001.</title>
        <authorList>
            <person name="Liu L."/>
            <person name="Li Y."/>
            <person name="Zhang J."/>
            <person name="Zhou Z."/>
            <person name="Liu J."/>
            <person name="Li X."/>
            <person name="Zhou J."/>
            <person name="Du G."/>
            <person name="Wang L."/>
            <person name="Chen J."/>
        </authorList>
    </citation>
    <scope>NUCLEOTIDE SEQUENCE [LARGE SCALE GENOMIC DNA]</scope>
    <source>
        <strain evidence="7 8">WSH-001</strain>
    </source>
</reference>
<name>F9Y8T5_KETVW</name>
<feature type="signal peptide" evidence="5">
    <location>
        <begin position="1"/>
        <end position="25"/>
    </location>
</feature>
<dbReference type="InterPro" id="IPR013783">
    <property type="entry name" value="Ig-like_fold"/>
</dbReference>
<dbReference type="RefSeq" id="WP_013383065.1">
    <property type="nucleotide sequence ID" value="NC_017384.1"/>
</dbReference>
<dbReference type="InterPro" id="IPR014756">
    <property type="entry name" value="Ig_E-set"/>
</dbReference>
<dbReference type="InterPro" id="IPR007444">
    <property type="entry name" value="Glucan_biosyn_MdoG_C"/>
</dbReference>
<evidence type="ECO:0000256" key="1">
    <source>
        <dbReference type="ARBA" id="ARBA00004418"/>
    </source>
</evidence>
<accession>F9Y8T5</accession>
<comment type="subcellular location">
    <subcellularLocation>
        <location evidence="1">Periplasm</location>
    </subcellularLocation>
</comment>
<dbReference type="PIRSF" id="PIRSF006281">
    <property type="entry name" value="MdoG"/>
    <property type="match status" value="1"/>
</dbReference>
<dbReference type="UniPathway" id="UPA00637"/>
<sequence>MTRRNLLKSTALSAMILPLASGVFAQEASGDLPDGPMPFSFDRLSDEMRTLATQPHVVETVDDGFLNTLTYDDYRAINFLPERARGAAEHLPFQIHSFHMGWLFPSPVRMFEVTGEEARPMIFSSDDFEYRGELAARVPQHFDLPGVAGFRLHYALNRPDIMDELIAFLGASYFRALGRGNSYGASARGLAVNTGASEGEEFPTFTRFYIDRGTDPSRIVVYAALESVSLTGAYRFEINPGEDTVIGVTARLYMRRDVSVLGVAPLTSMFLYSEKNRAEFDDYRPSVHDSDGLKLIRNGGDVLWRPLNNPPRLSGSFLGEENPRGFGLIQRDRDFENYQDAEAYYERRPSIMVQPRGDWGKGYVRLLEIPTDLETNDNIVAFWVPEAPARAGDALEFSYDLIWGALPENPDADLAYVHEMRAGHGGVSGVEHDGASRKFVIDFRGGMMARLPADDQNFEAVVHVTGGETTHMHHERLAANGDWRLVLDVTPTGDGPVELSAHFAGYDRKLSEVWLYQWVRA</sequence>